<protein>
    <submittedName>
        <fullName evidence="1">Uncharacterized protein</fullName>
    </submittedName>
</protein>
<sequence length="167" mass="19405">MTNLDSICKSRDITLPTKVHLVKAMGFPVVMYGCESWTVKKAECRRIDAFELWCWRRLLRVPWTARRSNQSVLKEISPGISLEGMMLKLKLQYFGHLMRRVDSLEKTVMLGEIGGRRRRGQPRMRWLDGITDSMDVDLGELREMVMDREAWHAAIHGVAKSRTRLSD</sequence>
<name>A0AC11EN38_SHEEP</name>
<reference evidence="1" key="3">
    <citation type="submission" date="2025-09" db="UniProtKB">
        <authorList>
            <consortium name="Ensembl"/>
        </authorList>
    </citation>
    <scope>IDENTIFICATION</scope>
</reference>
<dbReference type="Ensembl" id="ENSOART00020065312.1">
    <property type="protein sequence ID" value="ENSOARP00020060570.1"/>
    <property type="gene ID" value="ENSOARG00020039510.1"/>
</dbReference>
<reference evidence="1" key="2">
    <citation type="submission" date="2025-08" db="UniProtKB">
        <authorList>
            <consortium name="Ensembl"/>
        </authorList>
    </citation>
    <scope>IDENTIFICATION</scope>
</reference>
<accession>A0AC11EN38</accession>
<reference evidence="1" key="1">
    <citation type="submission" date="2020-11" db="EMBL/GenBank/DDBJ databases">
        <authorList>
            <person name="Davenport K.M."/>
            <person name="Bickhart D.M."/>
            <person name="Smith T.P.L."/>
            <person name="Murdoch B.M."/>
            <person name="Rosen B.D."/>
        </authorList>
    </citation>
    <scope>NUCLEOTIDE SEQUENCE [LARGE SCALE GENOMIC DNA]</scope>
    <source>
        <strain evidence="1">OAR_USU_Benz2616</strain>
    </source>
</reference>
<organism evidence="1">
    <name type="scientific">Ovis aries</name>
    <name type="common">Sheep</name>
    <dbReference type="NCBI Taxonomy" id="9940"/>
    <lineage>
        <taxon>Eukaryota</taxon>
        <taxon>Metazoa</taxon>
        <taxon>Chordata</taxon>
        <taxon>Craniata</taxon>
        <taxon>Vertebrata</taxon>
        <taxon>Euteleostomi</taxon>
        <taxon>Mammalia</taxon>
        <taxon>Eutheria</taxon>
        <taxon>Laurasiatheria</taxon>
        <taxon>Artiodactyla</taxon>
        <taxon>Ruminantia</taxon>
        <taxon>Pecora</taxon>
        <taxon>Bovidae</taxon>
        <taxon>Caprinae</taxon>
        <taxon>Ovis</taxon>
    </lineage>
</organism>
<proteinExistence type="predicted"/>
<evidence type="ECO:0000313" key="1">
    <source>
        <dbReference type="Ensembl" id="ENSOARP00020060570.1"/>
    </source>
</evidence>